<evidence type="ECO:0000256" key="1">
    <source>
        <dbReference type="ARBA" id="ARBA00022450"/>
    </source>
</evidence>
<dbReference type="SMART" id="SM00823">
    <property type="entry name" value="PKS_PP"/>
    <property type="match status" value="1"/>
</dbReference>
<accession>A0A6N7KTE3</accession>
<dbReference type="InterPro" id="IPR020806">
    <property type="entry name" value="PKS_PP-bd"/>
</dbReference>
<evidence type="ECO:0000313" key="5">
    <source>
        <dbReference type="Proteomes" id="UP000450000"/>
    </source>
</evidence>
<dbReference type="AlphaFoldDB" id="A0A6N7KTE3"/>
<dbReference type="GO" id="GO:0017000">
    <property type="term" value="P:antibiotic biosynthetic process"/>
    <property type="evidence" value="ECO:0007669"/>
    <property type="project" value="UniProtKB-ARBA"/>
</dbReference>
<dbReference type="Gene3D" id="1.10.1200.10">
    <property type="entry name" value="ACP-like"/>
    <property type="match status" value="1"/>
</dbReference>
<dbReference type="SUPFAM" id="SSF47336">
    <property type="entry name" value="ACP-like"/>
    <property type="match status" value="1"/>
</dbReference>
<sequence>MTAPYRLPAATSGAPLHEWLSARVAMYLRRPAISIQPTVPLAEYGMDSVQALSLCGDLEEEFGLDVEPTLLWDYPTIESLLGYLTDALPDLPATAEEGVR</sequence>
<name>A0A6N7KTE3_9ACTN</name>
<dbReference type="GO" id="GO:0031177">
    <property type="term" value="F:phosphopantetheine binding"/>
    <property type="evidence" value="ECO:0007669"/>
    <property type="project" value="InterPro"/>
</dbReference>
<evidence type="ECO:0000313" key="4">
    <source>
        <dbReference type="EMBL" id="MQS14902.1"/>
    </source>
</evidence>
<dbReference type="EMBL" id="WBOF01000001">
    <property type="protein sequence ID" value="MQS14902.1"/>
    <property type="molecule type" value="Genomic_DNA"/>
</dbReference>
<gene>
    <name evidence="4" type="ORF">F7Q99_22220</name>
</gene>
<dbReference type="PROSITE" id="PS50075">
    <property type="entry name" value="CARRIER"/>
    <property type="match status" value="1"/>
</dbReference>
<dbReference type="OrthoDB" id="9023404at2"/>
<dbReference type="SMART" id="SM01294">
    <property type="entry name" value="PKS_PP_betabranch"/>
    <property type="match status" value="1"/>
</dbReference>
<dbReference type="InterPro" id="IPR036736">
    <property type="entry name" value="ACP-like_sf"/>
</dbReference>
<feature type="domain" description="Carrier" evidence="3">
    <location>
        <begin position="14"/>
        <end position="88"/>
    </location>
</feature>
<keyword evidence="1" id="KW-0596">Phosphopantetheine</keyword>
<keyword evidence="2" id="KW-0597">Phosphoprotein</keyword>
<keyword evidence="5" id="KW-1185">Reference proteome</keyword>
<comment type="caution">
    <text evidence="4">The sequence shown here is derived from an EMBL/GenBank/DDBJ whole genome shotgun (WGS) entry which is preliminary data.</text>
</comment>
<proteinExistence type="predicted"/>
<reference evidence="4 5" key="1">
    <citation type="submission" date="2019-09" db="EMBL/GenBank/DDBJ databases">
        <title>Genome Sequences of Streptomyces kaniharaensis ATCC 21070.</title>
        <authorList>
            <person name="Zhu W."/>
            <person name="De Crecy-Lagard V."/>
            <person name="Richards N.G."/>
        </authorList>
    </citation>
    <scope>NUCLEOTIDE SEQUENCE [LARGE SCALE GENOMIC DNA]</scope>
    <source>
        <strain evidence="4 5">SF-557</strain>
    </source>
</reference>
<evidence type="ECO:0000256" key="2">
    <source>
        <dbReference type="ARBA" id="ARBA00022553"/>
    </source>
</evidence>
<organism evidence="4 5">
    <name type="scientific">Streptomyces kaniharaensis</name>
    <dbReference type="NCBI Taxonomy" id="212423"/>
    <lineage>
        <taxon>Bacteria</taxon>
        <taxon>Bacillati</taxon>
        <taxon>Actinomycetota</taxon>
        <taxon>Actinomycetes</taxon>
        <taxon>Kitasatosporales</taxon>
        <taxon>Streptomycetaceae</taxon>
        <taxon>Streptomyces</taxon>
    </lineage>
</organism>
<evidence type="ECO:0000259" key="3">
    <source>
        <dbReference type="PROSITE" id="PS50075"/>
    </source>
</evidence>
<protein>
    <submittedName>
        <fullName evidence="4">Acyl carrier protein</fullName>
    </submittedName>
</protein>
<dbReference type="RefSeq" id="WP_153464135.1">
    <property type="nucleotide sequence ID" value="NZ_WBOF01000001.1"/>
</dbReference>
<dbReference type="Pfam" id="PF00550">
    <property type="entry name" value="PP-binding"/>
    <property type="match status" value="1"/>
</dbReference>
<dbReference type="Proteomes" id="UP000450000">
    <property type="component" value="Unassembled WGS sequence"/>
</dbReference>
<dbReference type="InterPro" id="IPR009081">
    <property type="entry name" value="PP-bd_ACP"/>
</dbReference>